<dbReference type="GO" id="GO:0004674">
    <property type="term" value="F:protein serine/threonine kinase activity"/>
    <property type="evidence" value="ECO:0007669"/>
    <property type="project" value="UniProtKB-KW"/>
</dbReference>
<evidence type="ECO:0000256" key="2">
    <source>
        <dbReference type="ARBA" id="ARBA00022679"/>
    </source>
</evidence>
<keyword evidence="5" id="KW-0067">ATP-binding</keyword>
<accession>A0A9W6T5G0</accession>
<dbReference type="Pfam" id="PF00069">
    <property type="entry name" value="Pkinase"/>
    <property type="match status" value="1"/>
</dbReference>
<reference evidence="7" key="1">
    <citation type="submission" date="2023-04" db="EMBL/GenBank/DDBJ databases">
        <title>Candida boidinii NBRC 10035.</title>
        <authorList>
            <person name="Ichikawa N."/>
            <person name="Sato H."/>
            <person name="Tonouchi N."/>
        </authorList>
    </citation>
    <scope>NUCLEOTIDE SEQUENCE</scope>
    <source>
        <strain evidence="7">NBRC 10035</strain>
    </source>
</reference>
<evidence type="ECO:0000259" key="6">
    <source>
        <dbReference type="PROSITE" id="PS50011"/>
    </source>
</evidence>
<dbReference type="Proteomes" id="UP001165120">
    <property type="component" value="Unassembled WGS sequence"/>
</dbReference>
<evidence type="ECO:0000313" key="7">
    <source>
        <dbReference type="EMBL" id="GME79102.1"/>
    </source>
</evidence>
<proteinExistence type="predicted"/>
<organism evidence="7 8">
    <name type="scientific">Candida boidinii</name>
    <name type="common">Yeast</name>
    <dbReference type="NCBI Taxonomy" id="5477"/>
    <lineage>
        <taxon>Eukaryota</taxon>
        <taxon>Fungi</taxon>
        <taxon>Dikarya</taxon>
        <taxon>Ascomycota</taxon>
        <taxon>Saccharomycotina</taxon>
        <taxon>Pichiomycetes</taxon>
        <taxon>Pichiales</taxon>
        <taxon>Pichiaceae</taxon>
        <taxon>Ogataea</taxon>
        <taxon>Ogataea/Candida clade</taxon>
    </lineage>
</organism>
<evidence type="ECO:0000256" key="5">
    <source>
        <dbReference type="ARBA" id="ARBA00022840"/>
    </source>
</evidence>
<evidence type="ECO:0000256" key="4">
    <source>
        <dbReference type="ARBA" id="ARBA00022777"/>
    </source>
</evidence>
<dbReference type="EMBL" id="BSXN01003361">
    <property type="protein sequence ID" value="GME79102.1"/>
    <property type="molecule type" value="Genomic_DNA"/>
</dbReference>
<dbReference type="InterPro" id="IPR008271">
    <property type="entry name" value="Ser/Thr_kinase_AS"/>
</dbReference>
<feature type="domain" description="Protein kinase" evidence="6">
    <location>
        <begin position="1"/>
        <end position="249"/>
    </location>
</feature>
<dbReference type="PROSITE" id="PS50011">
    <property type="entry name" value="PROTEIN_KINASE_DOM"/>
    <property type="match status" value="1"/>
</dbReference>
<evidence type="ECO:0000256" key="3">
    <source>
        <dbReference type="ARBA" id="ARBA00022741"/>
    </source>
</evidence>
<dbReference type="GO" id="GO:0005524">
    <property type="term" value="F:ATP binding"/>
    <property type="evidence" value="ECO:0007669"/>
    <property type="project" value="UniProtKB-KW"/>
</dbReference>
<gene>
    <name evidence="7" type="ORF">Cboi02_000602000</name>
</gene>
<keyword evidence="4" id="KW-0418">Kinase</keyword>
<keyword evidence="3" id="KW-0547">Nucleotide-binding</keyword>
<evidence type="ECO:0000313" key="8">
    <source>
        <dbReference type="Proteomes" id="UP001165120"/>
    </source>
</evidence>
<dbReference type="InterPro" id="IPR000719">
    <property type="entry name" value="Prot_kinase_dom"/>
</dbReference>
<dbReference type="GO" id="GO:0007165">
    <property type="term" value="P:signal transduction"/>
    <property type="evidence" value="ECO:0007669"/>
    <property type="project" value="TreeGrafter"/>
</dbReference>
<keyword evidence="1" id="KW-0723">Serine/threonine-protein kinase</keyword>
<keyword evidence="8" id="KW-1185">Reference proteome</keyword>
<evidence type="ECO:0000256" key="1">
    <source>
        <dbReference type="ARBA" id="ARBA00022527"/>
    </source>
</evidence>
<protein>
    <submittedName>
        <fullName evidence="7">Unnamed protein product</fullName>
    </submittedName>
</protein>
<dbReference type="PROSITE" id="PS00108">
    <property type="entry name" value="PROTEIN_KINASE_ST"/>
    <property type="match status" value="1"/>
</dbReference>
<dbReference type="Gene3D" id="1.10.510.10">
    <property type="entry name" value="Transferase(Phosphotransferase) domain 1"/>
    <property type="match status" value="1"/>
</dbReference>
<dbReference type="AlphaFoldDB" id="A0A9W6T5G0"/>
<dbReference type="InterPro" id="IPR011009">
    <property type="entry name" value="Kinase-like_dom_sf"/>
</dbReference>
<dbReference type="SMART" id="SM00220">
    <property type="entry name" value="S_TKc"/>
    <property type="match status" value="1"/>
</dbReference>
<dbReference type="PANTHER" id="PTHR43895">
    <property type="entry name" value="CALCIUM/CALMODULIN-DEPENDENT PROTEIN KINASE KINASE-RELATED"/>
    <property type="match status" value="1"/>
</dbReference>
<sequence length="497" mass="57524">MKKSIPGIKFMARHEITIMKKLGSHENIVQLVDVFETRKYIILVMEYVEQGDLYDAIHNKTELGLSFQNDPSQFVKLAKQLADVISYSHSKGIYHRDLKPENILLTNNGNIKLCDWGLSTLSRKSKEFNVGTEKYMAPEVLSNDFQLNYPHYLNNDLVKFNNNDYGFDCKFADYWSFGITLLFTMFGKCPFRRSDFNNDMNFISYIKNKEFFYDYYHNMSSTLFNSVVENCLNLNVRSRSLENCMNSLMIGMNTGFTTDQEYAISCIKQQEQDRSLQEQFSKQQQFVENHHYFDQPLNDSNHVELYDDLMFDMMDSSENFQFQQNNNKFFDNHLNLPSSASVSMSPMPFSEINHATMKPIAITTTSSTNLSNIPSMNTSISNTVFDSIPPSLVKSMGTTVSTTYNQSYRNINNNNINTANTKNTATTHRFGNEVSALNNNNIDIDMTDFFTNTQIDNNFGSWYEDDECFNELLNSKKNVQDSTMNQNPNQIYSELWC</sequence>
<dbReference type="PANTHER" id="PTHR43895:SF165">
    <property type="entry name" value="PROTEIN KINASE DOMAIN-CONTAINING PROTEIN"/>
    <property type="match status" value="1"/>
</dbReference>
<name>A0A9W6T5G0_CANBO</name>
<dbReference type="SUPFAM" id="SSF56112">
    <property type="entry name" value="Protein kinase-like (PK-like)"/>
    <property type="match status" value="1"/>
</dbReference>
<keyword evidence="2" id="KW-0808">Transferase</keyword>
<comment type="caution">
    <text evidence="7">The sequence shown here is derived from an EMBL/GenBank/DDBJ whole genome shotgun (WGS) entry which is preliminary data.</text>
</comment>